<sequence length="86" mass="9580">MILTLFIPLGFPLESFTQRIPNLTQGSDNSSVHLQSHLPTLPSSNFAQAVSTKRRKYDTSYLWFGFSRTGDEEAPECGSFVLQTAP</sequence>
<proteinExistence type="predicted"/>
<protein>
    <submittedName>
        <fullName evidence="1">Uncharacterized protein</fullName>
    </submittedName>
</protein>
<dbReference type="EMBL" id="BMAV01024342">
    <property type="protein sequence ID" value="GFS32333.1"/>
    <property type="molecule type" value="Genomic_DNA"/>
</dbReference>
<accession>A0A8X6M6S1</accession>
<dbReference type="Proteomes" id="UP000886998">
    <property type="component" value="Unassembled WGS sequence"/>
</dbReference>
<evidence type="ECO:0000313" key="2">
    <source>
        <dbReference type="Proteomes" id="UP000886998"/>
    </source>
</evidence>
<comment type="caution">
    <text evidence="1">The sequence shown here is derived from an EMBL/GenBank/DDBJ whole genome shotgun (WGS) entry which is preliminary data.</text>
</comment>
<keyword evidence="2" id="KW-1185">Reference proteome</keyword>
<dbReference type="AlphaFoldDB" id="A0A8X6M6S1"/>
<evidence type="ECO:0000313" key="1">
    <source>
        <dbReference type="EMBL" id="GFS32333.1"/>
    </source>
</evidence>
<reference evidence="1" key="1">
    <citation type="submission" date="2020-08" db="EMBL/GenBank/DDBJ databases">
        <title>Multicomponent nature underlies the extraordinary mechanical properties of spider dragline silk.</title>
        <authorList>
            <person name="Kono N."/>
            <person name="Nakamura H."/>
            <person name="Mori M."/>
            <person name="Yoshida Y."/>
            <person name="Ohtoshi R."/>
            <person name="Malay A.D."/>
            <person name="Moran D.A.P."/>
            <person name="Tomita M."/>
            <person name="Numata K."/>
            <person name="Arakawa K."/>
        </authorList>
    </citation>
    <scope>NUCLEOTIDE SEQUENCE</scope>
</reference>
<name>A0A8X6M6S1_9ARAC</name>
<gene>
    <name evidence="1" type="ORF">TNIN_424711</name>
</gene>
<organism evidence="1 2">
    <name type="scientific">Trichonephila inaurata madagascariensis</name>
    <dbReference type="NCBI Taxonomy" id="2747483"/>
    <lineage>
        <taxon>Eukaryota</taxon>
        <taxon>Metazoa</taxon>
        <taxon>Ecdysozoa</taxon>
        <taxon>Arthropoda</taxon>
        <taxon>Chelicerata</taxon>
        <taxon>Arachnida</taxon>
        <taxon>Araneae</taxon>
        <taxon>Araneomorphae</taxon>
        <taxon>Entelegynae</taxon>
        <taxon>Araneoidea</taxon>
        <taxon>Nephilidae</taxon>
        <taxon>Trichonephila</taxon>
        <taxon>Trichonephila inaurata</taxon>
    </lineage>
</organism>